<evidence type="ECO:0000256" key="1">
    <source>
        <dbReference type="SAM" id="SignalP"/>
    </source>
</evidence>
<reference evidence="3" key="1">
    <citation type="journal article" date="2019" name="Int. J. Syst. Evol. Microbiol.">
        <title>The Global Catalogue of Microorganisms (GCM) 10K type strain sequencing project: providing services to taxonomists for standard genome sequencing and annotation.</title>
        <authorList>
            <consortium name="The Broad Institute Genomics Platform"/>
            <consortium name="The Broad Institute Genome Sequencing Center for Infectious Disease"/>
            <person name="Wu L."/>
            <person name="Ma J."/>
        </authorList>
    </citation>
    <scope>NUCLEOTIDE SEQUENCE [LARGE SCALE GENOMIC DNA]</scope>
    <source>
        <strain evidence="3">JCM 18287</strain>
    </source>
</reference>
<sequence>MKTRVLFIVIVMAIFGFTNCSDDEASNSIENNFGDLQAEIDGVLRVFPVVSGAAYNEFNNQISIYTYNGDIEISLLILFPPVTGTYDLSNNESHASVTFGDPFDIFDQNGDGPAITFPAVDGYVTITELDEERVVGVFEFTGELEGTGQHSVKEGEFNILRQ</sequence>
<feature type="chain" id="PRO_5045040816" evidence="1">
    <location>
        <begin position="21"/>
        <end position="162"/>
    </location>
</feature>
<accession>A0ABP9H864</accession>
<gene>
    <name evidence="2" type="ORF">GCM10023315_10460</name>
</gene>
<evidence type="ECO:0000313" key="3">
    <source>
        <dbReference type="Proteomes" id="UP001501692"/>
    </source>
</evidence>
<name>A0ABP9H864_9FLAO</name>
<proteinExistence type="predicted"/>
<evidence type="ECO:0000313" key="2">
    <source>
        <dbReference type="EMBL" id="GAA4963701.1"/>
    </source>
</evidence>
<keyword evidence="1" id="KW-0732">Signal</keyword>
<organism evidence="2 3">
    <name type="scientific">Algibacter aquimarinus</name>
    <dbReference type="NCBI Taxonomy" id="1136748"/>
    <lineage>
        <taxon>Bacteria</taxon>
        <taxon>Pseudomonadati</taxon>
        <taxon>Bacteroidota</taxon>
        <taxon>Flavobacteriia</taxon>
        <taxon>Flavobacteriales</taxon>
        <taxon>Flavobacteriaceae</taxon>
        <taxon>Algibacter</taxon>
    </lineage>
</organism>
<protein>
    <submittedName>
        <fullName evidence="2">Uncharacterized protein</fullName>
    </submittedName>
</protein>
<dbReference type="RefSeq" id="WP_345165364.1">
    <property type="nucleotide sequence ID" value="NZ_BAABJK010000004.1"/>
</dbReference>
<comment type="caution">
    <text evidence="2">The sequence shown here is derived from an EMBL/GenBank/DDBJ whole genome shotgun (WGS) entry which is preliminary data.</text>
</comment>
<dbReference type="Proteomes" id="UP001501692">
    <property type="component" value="Unassembled WGS sequence"/>
</dbReference>
<dbReference type="EMBL" id="BAABJK010000004">
    <property type="protein sequence ID" value="GAA4963701.1"/>
    <property type="molecule type" value="Genomic_DNA"/>
</dbReference>
<feature type="signal peptide" evidence="1">
    <location>
        <begin position="1"/>
        <end position="20"/>
    </location>
</feature>
<keyword evidence="3" id="KW-1185">Reference proteome</keyword>